<accession>A0A543J321</accession>
<proteinExistence type="predicted"/>
<dbReference type="InterPro" id="IPR018060">
    <property type="entry name" value="HTH_AraC"/>
</dbReference>
<dbReference type="GO" id="GO:0043565">
    <property type="term" value="F:sequence-specific DNA binding"/>
    <property type="evidence" value="ECO:0007669"/>
    <property type="project" value="InterPro"/>
</dbReference>
<dbReference type="Gene3D" id="1.10.10.60">
    <property type="entry name" value="Homeodomain-like"/>
    <property type="match status" value="1"/>
</dbReference>
<gene>
    <name evidence="5" type="ORF">FHX40_3977</name>
</gene>
<evidence type="ECO:0000313" key="6">
    <source>
        <dbReference type="Proteomes" id="UP000319213"/>
    </source>
</evidence>
<dbReference type="SMART" id="SM00342">
    <property type="entry name" value="HTH_ARAC"/>
    <property type="match status" value="1"/>
</dbReference>
<feature type="domain" description="HTH araC/xylS-type" evidence="4">
    <location>
        <begin position="167"/>
        <end position="264"/>
    </location>
</feature>
<dbReference type="SUPFAM" id="SSF46689">
    <property type="entry name" value="Homeodomain-like"/>
    <property type="match status" value="2"/>
</dbReference>
<name>A0A543J321_9ACTN</name>
<dbReference type="PANTHER" id="PTHR46796:SF15">
    <property type="entry name" value="BLL1074 PROTEIN"/>
    <property type="match status" value="1"/>
</dbReference>
<dbReference type="GO" id="GO:0003700">
    <property type="term" value="F:DNA-binding transcription factor activity"/>
    <property type="evidence" value="ECO:0007669"/>
    <property type="project" value="InterPro"/>
</dbReference>
<evidence type="ECO:0000256" key="1">
    <source>
        <dbReference type="ARBA" id="ARBA00023015"/>
    </source>
</evidence>
<dbReference type="AlphaFoldDB" id="A0A543J321"/>
<dbReference type="Pfam" id="PF12833">
    <property type="entry name" value="HTH_18"/>
    <property type="match status" value="1"/>
</dbReference>
<reference evidence="5 6" key="1">
    <citation type="submission" date="2019-06" db="EMBL/GenBank/DDBJ databases">
        <title>Sequencing the genomes of 1000 actinobacteria strains.</title>
        <authorList>
            <person name="Klenk H.-P."/>
        </authorList>
    </citation>
    <scope>NUCLEOTIDE SEQUENCE [LARGE SCALE GENOMIC DNA]</scope>
    <source>
        <strain evidence="5 6">DSM 43186</strain>
    </source>
</reference>
<keyword evidence="1" id="KW-0805">Transcription regulation</keyword>
<keyword evidence="3" id="KW-0804">Transcription</keyword>
<dbReference type="PANTHER" id="PTHR46796">
    <property type="entry name" value="HTH-TYPE TRANSCRIPTIONAL ACTIVATOR RHAS-RELATED"/>
    <property type="match status" value="1"/>
</dbReference>
<comment type="caution">
    <text evidence="5">The sequence shown here is derived from an EMBL/GenBank/DDBJ whole genome shotgun (WGS) entry which is preliminary data.</text>
</comment>
<organism evidence="5 6">
    <name type="scientific">Thermopolyspora flexuosa</name>
    <dbReference type="NCBI Taxonomy" id="103836"/>
    <lineage>
        <taxon>Bacteria</taxon>
        <taxon>Bacillati</taxon>
        <taxon>Actinomycetota</taxon>
        <taxon>Actinomycetes</taxon>
        <taxon>Streptosporangiales</taxon>
        <taxon>Streptosporangiaceae</taxon>
        <taxon>Thermopolyspora</taxon>
    </lineage>
</organism>
<evidence type="ECO:0000313" key="5">
    <source>
        <dbReference type="EMBL" id="TQM77220.1"/>
    </source>
</evidence>
<dbReference type="InterPro" id="IPR009057">
    <property type="entry name" value="Homeodomain-like_sf"/>
</dbReference>
<dbReference type="EMBL" id="VFPQ01000001">
    <property type="protein sequence ID" value="TQM77220.1"/>
    <property type="molecule type" value="Genomic_DNA"/>
</dbReference>
<dbReference type="PROSITE" id="PS01124">
    <property type="entry name" value="HTH_ARAC_FAMILY_2"/>
    <property type="match status" value="1"/>
</dbReference>
<sequence>MRGYRADQAVCVRPPGALADRLGRCVGYQDRIGFTVRRREIPCSRVTVIVALGDPVEVVHAPDGAAGRSLTCFVAGVRDRMAVTGVRGIQRGVQLSLSPARAHAILGLPMHELGNTIVDLAAVLGRDGALLPERLAEAPTWRARFEILAAFLERRLAVGPAPDPGVERALRWLAASGGDVRIGELADRLGWTRRHLARRFREQVGLSPKTVARVLRFERVTDLLADGAPPTAGLAAAAGYADQAHMCREIRAFARCTPGEYAASLRRTAPDLPVMSHLFNSAEGGSG</sequence>
<protein>
    <submittedName>
        <fullName evidence="5">AraC family transcriptional regulator</fullName>
    </submittedName>
</protein>
<evidence type="ECO:0000259" key="4">
    <source>
        <dbReference type="PROSITE" id="PS01124"/>
    </source>
</evidence>
<evidence type="ECO:0000256" key="2">
    <source>
        <dbReference type="ARBA" id="ARBA00023125"/>
    </source>
</evidence>
<keyword evidence="6" id="KW-1185">Reference proteome</keyword>
<keyword evidence="2" id="KW-0238">DNA-binding</keyword>
<dbReference type="RefSeq" id="WP_170198893.1">
    <property type="nucleotide sequence ID" value="NZ_BMPV01000002.1"/>
</dbReference>
<dbReference type="InterPro" id="IPR050204">
    <property type="entry name" value="AraC_XylS_family_regulators"/>
</dbReference>
<evidence type="ECO:0000256" key="3">
    <source>
        <dbReference type="ARBA" id="ARBA00023163"/>
    </source>
</evidence>
<dbReference type="Proteomes" id="UP000319213">
    <property type="component" value="Unassembled WGS sequence"/>
</dbReference>